<dbReference type="GO" id="GO:0008234">
    <property type="term" value="F:cysteine-type peptidase activity"/>
    <property type="evidence" value="ECO:0007669"/>
    <property type="project" value="UniProtKB-KW"/>
</dbReference>
<evidence type="ECO:0000256" key="2">
    <source>
        <dbReference type="ARBA" id="ARBA00022670"/>
    </source>
</evidence>
<dbReference type="Pfam" id="PF01470">
    <property type="entry name" value="Peptidase_C15"/>
    <property type="match status" value="1"/>
</dbReference>
<comment type="caution">
    <text evidence="7">The sequence shown here is derived from an EMBL/GenBank/DDBJ whole genome shotgun (WGS) entry which is preliminary data.</text>
</comment>
<evidence type="ECO:0000256" key="5">
    <source>
        <dbReference type="SAM" id="Coils"/>
    </source>
</evidence>
<keyword evidence="2" id="KW-0645">Protease</keyword>
<dbReference type="GeneID" id="68103647"/>
<evidence type="ECO:0000313" key="8">
    <source>
        <dbReference type="Proteomes" id="UP000816034"/>
    </source>
</evidence>
<keyword evidence="5" id="KW-0175">Coiled coil</keyword>
<keyword evidence="3" id="KW-0378">Hydrolase</keyword>
<evidence type="ECO:0000256" key="3">
    <source>
        <dbReference type="ARBA" id="ARBA00022801"/>
    </source>
</evidence>
<evidence type="ECO:0000256" key="4">
    <source>
        <dbReference type="ARBA" id="ARBA00022807"/>
    </source>
</evidence>
<dbReference type="SUPFAM" id="SSF53182">
    <property type="entry name" value="Pyrrolidone carboxyl peptidase (pyroglutamate aminopeptidase)"/>
    <property type="match status" value="1"/>
</dbReference>
<feature type="region of interest" description="Disordered" evidence="6">
    <location>
        <begin position="1"/>
        <end position="23"/>
    </location>
</feature>
<dbReference type="PANTHER" id="PTHR23402">
    <property type="entry name" value="PROTEASE FAMILY C15 PYROGLUTAMYL-PEPTIDASE I-RELATED"/>
    <property type="match status" value="1"/>
</dbReference>
<gene>
    <name evidence="7" type="ORF">C9374_011193</name>
</gene>
<dbReference type="InterPro" id="IPR016125">
    <property type="entry name" value="Peptidase_C15-like"/>
</dbReference>
<proteinExistence type="inferred from homology"/>
<sequence>MLSSSDHHNSSSTTTNQPTKKKQKITLHLTGFGPFSGVKENPTTLIIEKLKNENFTLQSHDNYEINPIHYSIIETSMKAVKQYFEEMKCHAVQNQQDDESIDIFIHLGVSGNSIMYELEERAKNEKTFRAKDEQGEQPLNEPINEHLPQDTFLHCNFSTKLSSIIESVNRKLQLNSQLHPPLSQFVLETANHKLEKTQIVKSTKNALSSNQLEALKQLEELHNDLQESLSLITQSGAYCKASKDAGLFICNYCYYNSLQYSCSQNVVDIGEGMKRTCYSLFVHVPPHDLIPVHDQAQFVKTLLHTIVEHVVVSE</sequence>
<evidence type="ECO:0000256" key="1">
    <source>
        <dbReference type="ARBA" id="ARBA00006641"/>
    </source>
</evidence>
<name>A0AA88GGE7_NAELO</name>
<evidence type="ECO:0000313" key="7">
    <source>
        <dbReference type="EMBL" id="KAG2374114.1"/>
    </source>
</evidence>
<dbReference type="InterPro" id="IPR036440">
    <property type="entry name" value="Peptidase_C15-like_sf"/>
</dbReference>
<dbReference type="Proteomes" id="UP000816034">
    <property type="component" value="Unassembled WGS sequence"/>
</dbReference>
<evidence type="ECO:0000256" key="6">
    <source>
        <dbReference type="SAM" id="MobiDB-lite"/>
    </source>
</evidence>
<dbReference type="PANTHER" id="PTHR23402:SF1">
    <property type="entry name" value="PYROGLUTAMYL-PEPTIDASE I"/>
    <property type="match status" value="1"/>
</dbReference>
<keyword evidence="4" id="KW-0788">Thiol protease</keyword>
<protein>
    <recommendedName>
        <fullName evidence="9">Pyroglutamyl-peptidase I</fullName>
    </recommendedName>
</protein>
<dbReference type="EMBL" id="PYSW02000048">
    <property type="protein sequence ID" value="KAG2374114.1"/>
    <property type="molecule type" value="Genomic_DNA"/>
</dbReference>
<feature type="coiled-coil region" evidence="5">
    <location>
        <begin position="208"/>
        <end position="235"/>
    </location>
</feature>
<organism evidence="7 8">
    <name type="scientific">Naegleria lovaniensis</name>
    <name type="common">Amoeba</name>
    <dbReference type="NCBI Taxonomy" id="51637"/>
    <lineage>
        <taxon>Eukaryota</taxon>
        <taxon>Discoba</taxon>
        <taxon>Heterolobosea</taxon>
        <taxon>Tetramitia</taxon>
        <taxon>Eutetramitia</taxon>
        <taxon>Vahlkampfiidae</taxon>
        <taxon>Naegleria</taxon>
    </lineage>
</organism>
<evidence type="ECO:0008006" key="9">
    <source>
        <dbReference type="Google" id="ProtNLM"/>
    </source>
</evidence>
<dbReference type="Gene3D" id="3.40.630.20">
    <property type="entry name" value="Peptidase C15, pyroglutamyl peptidase I-like"/>
    <property type="match status" value="1"/>
</dbReference>
<dbReference type="AlphaFoldDB" id="A0AA88GGE7"/>
<accession>A0AA88GGE7</accession>
<keyword evidence="8" id="KW-1185">Reference proteome</keyword>
<dbReference type="GO" id="GO:0006508">
    <property type="term" value="P:proteolysis"/>
    <property type="evidence" value="ECO:0007669"/>
    <property type="project" value="UniProtKB-KW"/>
</dbReference>
<comment type="similarity">
    <text evidence="1">Belongs to the peptidase C15 family.</text>
</comment>
<reference evidence="7 8" key="1">
    <citation type="journal article" date="2018" name="BMC Genomics">
        <title>The genome of Naegleria lovaniensis, the basis for a comparative approach to unravel pathogenicity factors of the human pathogenic amoeba N. fowleri.</title>
        <authorList>
            <person name="Liechti N."/>
            <person name="Schurch N."/>
            <person name="Bruggmann R."/>
            <person name="Wittwer M."/>
        </authorList>
    </citation>
    <scope>NUCLEOTIDE SEQUENCE [LARGE SCALE GENOMIC DNA]</scope>
    <source>
        <strain evidence="7 8">ATCC 30569</strain>
    </source>
</reference>
<dbReference type="RefSeq" id="XP_044543288.1">
    <property type="nucleotide sequence ID" value="XM_044686821.1"/>
</dbReference>